<name>A0A921KCJ1_SPOPS</name>
<dbReference type="PANTHER" id="PTHR30419:SF8">
    <property type="entry name" value="NITROGEN ASSIMILATION TRANSCRIPTIONAL ACTIVATOR-RELATED"/>
    <property type="match status" value="1"/>
</dbReference>
<dbReference type="InterPro" id="IPR050950">
    <property type="entry name" value="HTH-type_LysR_regulators"/>
</dbReference>
<feature type="domain" description="HTH lysR-type" evidence="5">
    <location>
        <begin position="1"/>
        <end position="58"/>
    </location>
</feature>
<gene>
    <name evidence="6" type="ORF">K8V56_08370</name>
</gene>
<dbReference type="GO" id="GO:0005829">
    <property type="term" value="C:cytosol"/>
    <property type="evidence" value="ECO:0007669"/>
    <property type="project" value="TreeGrafter"/>
</dbReference>
<dbReference type="PROSITE" id="PS50931">
    <property type="entry name" value="HTH_LYSR"/>
    <property type="match status" value="1"/>
</dbReference>
<evidence type="ECO:0000313" key="7">
    <source>
        <dbReference type="Proteomes" id="UP000698173"/>
    </source>
</evidence>
<dbReference type="GO" id="GO:0003677">
    <property type="term" value="F:DNA binding"/>
    <property type="evidence" value="ECO:0007669"/>
    <property type="project" value="UniProtKB-KW"/>
</dbReference>
<sequence>MELKQLNYFVSVVNHMSFSKAAEKLHISQPSLSKAIKNLERDLGFQIIERNTRNIRLTEAGEVLYSRAIHLLSEMTIVKKEMEEVKLVGKGELQIGMIESVKYWLPKVISRYNEKFSDMHIRLTEVLGGDNVKTSLRKYETHAIITNQQIKEVDIETVPLYKEKLVLVLHESHLMARKKSITLKELESEPFIISTKGFQTREDILHAFELEDTIPTVKYEIERFETALSLVSENLGIALIPENYLQGRHDFSIVSKTIESPALERTVYLAYMKNRYVSPSIEAFIKEVKLFFKYIASR</sequence>
<evidence type="ECO:0000256" key="3">
    <source>
        <dbReference type="ARBA" id="ARBA00023125"/>
    </source>
</evidence>
<comment type="caution">
    <text evidence="6">The sequence shown here is derived from an EMBL/GenBank/DDBJ whole genome shotgun (WGS) entry which is preliminary data.</text>
</comment>
<keyword evidence="4" id="KW-0804">Transcription</keyword>
<keyword evidence="3" id="KW-0238">DNA-binding</keyword>
<dbReference type="AlphaFoldDB" id="A0A921KCJ1"/>
<evidence type="ECO:0000256" key="1">
    <source>
        <dbReference type="ARBA" id="ARBA00009437"/>
    </source>
</evidence>
<dbReference type="SUPFAM" id="SSF53850">
    <property type="entry name" value="Periplasmic binding protein-like II"/>
    <property type="match status" value="1"/>
</dbReference>
<dbReference type="Gene3D" id="3.40.190.290">
    <property type="match status" value="1"/>
</dbReference>
<dbReference type="GO" id="GO:0003700">
    <property type="term" value="F:DNA-binding transcription factor activity"/>
    <property type="evidence" value="ECO:0007669"/>
    <property type="project" value="InterPro"/>
</dbReference>
<dbReference type="InterPro" id="IPR036390">
    <property type="entry name" value="WH_DNA-bd_sf"/>
</dbReference>
<dbReference type="PRINTS" id="PR00039">
    <property type="entry name" value="HTHLYSR"/>
</dbReference>
<dbReference type="InterPro" id="IPR000847">
    <property type="entry name" value="LysR_HTH_N"/>
</dbReference>
<dbReference type="InterPro" id="IPR005119">
    <property type="entry name" value="LysR_subst-bd"/>
</dbReference>
<dbReference type="SUPFAM" id="SSF46785">
    <property type="entry name" value="Winged helix' DNA-binding domain"/>
    <property type="match status" value="1"/>
</dbReference>
<dbReference type="Gene3D" id="1.10.10.10">
    <property type="entry name" value="Winged helix-like DNA-binding domain superfamily/Winged helix DNA-binding domain"/>
    <property type="match status" value="1"/>
</dbReference>
<dbReference type="InterPro" id="IPR036388">
    <property type="entry name" value="WH-like_DNA-bd_sf"/>
</dbReference>
<keyword evidence="2" id="KW-0805">Transcription regulation</keyword>
<protein>
    <submittedName>
        <fullName evidence="6">LysR family transcriptional regulator</fullName>
    </submittedName>
</protein>
<comment type="similarity">
    <text evidence="1">Belongs to the LysR transcriptional regulatory family.</text>
</comment>
<dbReference type="Pfam" id="PF03466">
    <property type="entry name" value="LysR_substrate"/>
    <property type="match status" value="1"/>
</dbReference>
<dbReference type="Pfam" id="PF00126">
    <property type="entry name" value="HTH_1"/>
    <property type="match status" value="1"/>
</dbReference>
<accession>A0A921KCJ1</accession>
<evidence type="ECO:0000256" key="4">
    <source>
        <dbReference type="ARBA" id="ARBA00023163"/>
    </source>
</evidence>
<reference evidence="6" key="2">
    <citation type="submission" date="2021-09" db="EMBL/GenBank/DDBJ databases">
        <authorList>
            <person name="Gilroy R."/>
        </authorList>
    </citation>
    <scope>NUCLEOTIDE SEQUENCE</scope>
    <source>
        <strain evidence="6">CHK171-7178</strain>
    </source>
</reference>
<evidence type="ECO:0000313" key="6">
    <source>
        <dbReference type="EMBL" id="HJF31780.1"/>
    </source>
</evidence>
<organism evidence="6 7">
    <name type="scientific">Sporosarcina psychrophila</name>
    <name type="common">Bacillus psychrophilus</name>
    <dbReference type="NCBI Taxonomy" id="1476"/>
    <lineage>
        <taxon>Bacteria</taxon>
        <taxon>Bacillati</taxon>
        <taxon>Bacillota</taxon>
        <taxon>Bacilli</taxon>
        <taxon>Bacillales</taxon>
        <taxon>Caryophanaceae</taxon>
        <taxon>Sporosarcina</taxon>
    </lineage>
</organism>
<dbReference type="EMBL" id="DYWT01000138">
    <property type="protein sequence ID" value="HJF31780.1"/>
    <property type="molecule type" value="Genomic_DNA"/>
</dbReference>
<evidence type="ECO:0000256" key="2">
    <source>
        <dbReference type="ARBA" id="ARBA00023015"/>
    </source>
</evidence>
<evidence type="ECO:0000259" key="5">
    <source>
        <dbReference type="PROSITE" id="PS50931"/>
    </source>
</evidence>
<dbReference type="Proteomes" id="UP000698173">
    <property type="component" value="Unassembled WGS sequence"/>
</dbReference>
<dbReference type="CDD" id="cd05466">
    <property type="entry name" value="PBP2_LTTR_substrate"/>
    <property type="match status" value="1"/>
</dbReference>
<dbReference type="PANTHER" id="PTHR30419">
    <property type="entry name" value="HTH-TYPE TRANSCRIPTIONAL REGULATOR YBHD"/>
    <property type="match status" value="1"/>
</dbReference>
<reference evidence="6" key="1">
    <citation type="journal article" date="2021" name="PeerJ">
        <title>Extensive microbial diversity within the chicken gut microbiome revealed by metagenomics and culture.</title>
        <authorList>
            <person name="Gilroy R."/>
            <person name="Ravi A."/>
            <person name="Getino M."/>
            <person name="Pursley I."/>
            <person name="Horton D.L."/>
            <person name="Alikhan N.F."/>
            <person name="Baker D."/>
            <person name="Gharbi K."/>
            <person name="Hall N."/>
            <person name="Watson M."/>
            <person name="Adriaenssens E.M."/>
            <person name="Foster-Nyarko E."/>
            <person name="Jarju S."/>
            <person name="Secka A."/>
            <person name="Antonio M."/>
            <person name="Oren A."/>
            <person name="Chaudhuri R.R."/>
            <person name="La Ragione R."/>
            <person name="Hildebrand F."/>
            <person name="Pallen M.J."/>
        </authorList>
    </citation>
    <scope>NUCLEOTIDE SEQUENCE</scope>
    <source>
        <strain evidence="6">CHK171-7178</strain>
    </source>
</reference>
<dbReference type="FunFam" id="1.10.10.10:FF:000001">
    <property type="entry name" value="LysR family transcriptional regulator"/>
    <property type="match status" value="1"/>
</dbReference>
<proteinExistence type="inferred from homology"/>